<keyword evidence="6" id="KW-1185">Reference proteome</keyword>
<dbReference type="RefSeq" id="WP_172310981.1">
    <property type="nucleotide sequence ID" value="NZ_WOEY01000058.1"/>
</dbReference>
<protein>
    <recommendedName>
        <fullName evidence="4">HTH luxR-type domain-containing protein</fullName>
    </recommendedName>
</protein>
<dbReference type="CDD" id="cd06170">
    <property type="entry name" value="LuxR_C_like"/>
    <property type="match status" value="1"/>
</dbReference>
<name>A0ABX2BNK6_9BURK</name>
<evidence type="ECO:0000256" key="3">
    <source>
        <dbReference type="ARBA" id="ARBA00023163"/>
    </source>
</evidence>
<organism evidence="5 6">
    <name type="scientific">Paraburkholderia solitsugae</name>
    <dbReference type="NCBI Taxonomy" id="2675748"/>
    <lineage>
        <taxon>Bacteria</taxon>
        <taxon>Pseudomonadati</taxon>
        <taxon>Pseudomonadota</taxon>
        <taxon>Betaproteobacteria</taxon>
        <taxon>Burkholderiales</taxon>
        <taxon>Burkholderiaceae</taxon>
        <taxon>Paraburkholderia</taxon>
    </lineage>
</organism>
<gene>
    <name evidence="5" type="ORF">GNZ12_14540</name>
</gene>
<accession>A0ABX2BNK6</accession>
<evidence type="ECO:0000313" key="5">
    <source>
        <dbReference type="EMBL" id="NPT42502.1"/>
    </source>
</evidence>
<dbReference type="Pfam" id="PF00196">
    <property type="entry name" value="GerE"/>
    <property type="match status" value="1"/>
</dbReference>
<proteinExistence type="predicted"/>
<evidence type="ECO:0000256" key="1">
    <source>
        <dbReference type="ARBA" id="ARBA00023015"/>
    </source>
</evidence>
<dbReference type="InterPro" id="IPR036388">
    <property type="entry name" value="WH-like_DNA-bd_sf"/>
</dbReference>
<dbReference type="PROSITE" id="PS50043">
    <property type="entry name" value="HTH_LUXR_2"/>
    <property type="match status" value="1"/>
</dbReference>
<evidence type="ECO:0000313" key="6">
    <source>
        <dbReference type="Proteomes" id="UP000652198"/>
    </source>
</evidence>
<dbReference type="PANTHER" id="PTHR44688">
    <property type="entry name" value="DNA-BINDING TRANSCRIPTIONAL ACTIVATOR DEVR_DOSR"/>
    <property type="match status" value="1"/>
</dbReference>
<reference evidence="5 6" key="1">
    <citation type="submission" date="2019-11" db="EMBL/GenBank/DDBJ databases">
        <title>Metabolism of dissolved organic matter in forest soils.</title>
        <authorList>
            <person name="Cyle K.T."/>
            <person name="Wilhelm R.C."/>
            <person name="Martinez C.E."/>
        </authorList>
    </citation>
    <scope>NUCLEOTIDE SEQUENCE [LARGE SCALE GENOMIC DNA]</scope>
    <source>
        <strain evidence="5 6">1N</strain>
    </source>
</reference>
<keyword evidence="2" id="KW-0238">DNA-binding</keyword>
<dbReference type="PANTHER" id="PTHR44688:SF16">
    <property type="entry name" value="DNA-BINDING TRANSCRIPTIONAL ACTIVATOR DEVR_DOSR"/>
    <property type="match status" value="1"/>
</dbReference>
<sequence length="285" mass="31863">MDRSHLLFAIMIHLAQPPKQGFAIDPIAFQALAPVVEGVGTPRFVTALSQFVRRFADFDSLHVLRLIPTDCTPRGHRAEWIGSHVANTEQAQQRDIMRLYLRRFAGRDPVMTRVPPPDAVEVIQRSADNTTDHELREAIFEPRQFREECVLLRTVFGAHYSISLSRSRRMPSFSLNEMARVRLLGDVLLPLAALHARQSIDAVQPCDHPAGAPDLLAIRLDEFGVMLSERERAVCSAVVRGDTYAAIGHAMGITKSTAETYVKRAFVKLGVSSRRDLLAWLHGPV</sequence>
<comment type="caution">
    <text evidence="5">The sequence shown here is derived from an EMBL/GenBank/DDBJ whole genome shotgun (WGS) entry which is preliminary data.</text>
</comment>
<evidence type="ECO:0000259" key="4">
    <source>
        <dbReference type="PROSITE" id="PS50043"/>
    </source>
</evidence>
<dbReference type="SMART" id="SM00421">
    <property type="entry name" value="HTH_LUXR"/>
    <property type="match status" value="1"/>
</dbReference>
<dbReference type="EMBL" id="WOEY01000058">
    <property type="protein sequence ID" value="NPT42502.1"/>
    <property type="molecule type" value="Genomic_DNA"/>
</dbReference>
<dbReference type="Gene3D" id="1.10.10.10">
    <property type="entry name" value="Winged helix-like DNA-binding domain superfamily/Winged helix DNA-binding domain"/>
    <property type="match status" value="1"/>
</dbReference>
<dbReference type="InterPro" id="IPR000792">
    <property type="entry name" value="Tscrpt_reg_LuxR_C"/>
</dbReference>
<evidence type="ECO:0000256" key="2">
    <source>
        <dbReference type="ARBA" id="ARBA00023125"/>
    </source>
</evidence>
<dbReference type="InterPro" id="IPR016032">
    <property type="entry name" value="Sig_transdc_resp-reg_C-effctor"/>
</dbReference>
<feature type="domain" description="HTH luxR-type" evidence="4">
    <location>
        <begin position="220"/>
        <end position="285"/>
    </location>
</feature>
<keyword evidence="1" id="KW-0805">Transcription regulation</keyword>
<dbReference type="Proteomes" id="UP000652198">
    <property type="component" value="Unassembled WGS sequence"/>
</dbReference>
<keyword evidence="3" id="KW-0804">Transcription</keyword>
<dbReference type="SUPFAM" id="SSF46894">
    <property type="entry name" value="C-terminal effector domain of the bipartite response regulators"/>
    <property type="match status" value="1"/>
</dbReference>